<dbReference type="EMBL" id="CABVQI010000034">
    <property type="protein sequence ID" value="VWD46534.1"/>
    <property type="molecule type" value="Genomic_DNA"/>
</dbReference>
<evidence type="ECO:0000313" key="1">
    <source>
        <dbReference type="EMBL" id="VWD46534.1"/>
    </source>
</evidence>
<name>A0A6P3AHP0_BURL3</name>
<organism evidence="1 2">
    <name type="scientific">Burkholderia lata (strain ATCC 17760 / DSM 23089 / LMG 22485 / NCIMB 9086 / R18194 / 383)</name>
    <dbReference type="NCBI Taxonomy" id="482957"/>
    <lineage>
        <taxon>Bacteria</taxon>
        <taxon>Pseudomonadati</taxon>
        <taxon>Pseudomonadota</taxon>
        <taxon>Betaproteobacteria</taxon>
        <taxon>Burkholderiales</taxon>
        <taxon>Burkholderiaceae</taxon>
        <taxon>Burkholderia</taxon>
        <taxon>Burkholderia cepacia complex</taxon>
    </lineage>
</organism>
<dbReference type="Proteomes" id="UP000494274">
    <property type="component" value="Unassembled WGS sequence"/>
</dbReference>
<evidence type="ECO:0000313" key="2">
    <source>
        <dbReference type="Proteomes" id="UP000494274"/>
    </source>
</evidence>
<gene>
    <name evidence="1" type="ORF">BLA18112_07168</name>
</gene>
<accession>A0A6P3AHP0</accession>
<dbReference type="AlphaFoldDB" id="A0A6P3AHP0"/>
<sequence>MALAYPWLQAAVMSGSPLAEAALAVATVLSLSRQYGSQAFLGG</sequence>
<reference evidence="1 2" key="1">
    <citation type="submission" date="2019-09" db="EMBL/GenBank/DDBJ databases">
        <authorList>
            <person name="Depoorter E."/>
        </authorList>
    </citation>
    <scope>NUCLEOTIDE SEQUENCE [LARGE SCALE GENOMIC DNA]</scope>
    <source>
        <strain evidence="1">R-18112</strain>
    </source>
</reference>
<proteinExistence type="predicted"/>
<protein>
    <submittedName>
        <fullName evidence="1">Uncharacterized protein</fullName>
    </submittedName>
</protein>